<organism evidence="2 3">
    <name type="scientific">Nonomuraea angiospora</name>
    <dbReference type="NCBI Taxonomy" id="46172"/>
    <lineage>
        <taxon>Bacteria</taxon>
        <taxon>Bacillati</taxon>
        <taxon>Actinomycetota</taxon>
        <taxon>Actinomycetes</taxon>
        <taxon>Streptosporangiales</taxon>
        <taxon>Streptosporangiaceae</taxon>
        <taxon>Nonomuraea</taxon>
    </lineage>
</organism>
<accession>A0ABR9ME61</accession>
<dbReference type="Proteomes" id="UP000633509">
    <property type="component" value="Unassembled WGS sequence"/>
</dbReference>
<dbReference type="Gene3D" id="3.30.70.100">
    <property type="match status" value="1"/>
</dbReference>
<evidence type="ECO:0000313" key="2">
    <source>
        <dbReference type="EMBL" id="MBE1591199.1"/>
    </source>
</evidence>
<dbReference type="InterPro" id="IPR012577">
    <property type="entry name" value="NIPSNAP"/>
</dbReference>
<dbReference type="InterPro" id="IPR011008">
    <property type="entry name" value="Dimeric_a/b-barrel"/>
</dbReference>
<evidence type="ECO:0000313" key="3">
    <source>
        <dbReference type="Proteomes" id="UP000633509"/>
    </source>
</evidence>
<dbReference type="Pfam" id="PF07978">
    <property type="entry name" value="NIPSNAP"/>
    <property type="match status" value="1"/>
</dbReference>
<name>A0ABR9ME61_9ACTN</name>
<dbReference type="SUPFAM" id="SSF54909">
    <property type="entry name" value="Dimeric alpha+beta barrel"/>
    <property type="match status" value="1"/>
</dbReference>
<protein>
    <recommendedName>
        <fullName evidence="1">NIPSNAP domain-containing protein</fullName>
    </recommendedName>
</protein>
<gene>
    <name evidence="2" type="ORF">H4W80_009457</name>
</gene>
<dbReference type="EMBL" id="JADBEK010000001">
    <property type="protein sequence ID" value="MBE1591199.1"/>
    <property type="molecule type" value="Genomic_DNA"/>
</dbReference>
<proteinExistence type="predicted"/>
<sequence length="217" mass="24280">MIYELRQYTLLPGRRDTLIELFEREFVETQEAAGMGVTGTFRVQGAPDRFAWLRAFPSMAARKDALEAFYGGPVWRAHRDAANATMIDSDDVLLLHSVGAEPPAWERPPAGATEPPKSLYAATIYHVEDGFSAFFAREVAPVLAEAGVPPVACLETEHSENDFPRLPIRTGENVFVWFARFDPAEEEREVDLPMLKPRLTAAPERILLHPTARSAMR</sequence>
<comment type="caution">
    <text evidence="2">The sequence shown here is derived from an EMBL/GenBank/DDBJ whole genome shotgun (WGS) entry which is preliminary data.</text>
</comment>
<evidence type="ECO:0000259" key="1">
    <source>
        <dbReference type="Pfam" id="PF07978"/>
    </source>
</evidence>
<reference evidence="2 3" key="1">
    <citation type="submission" date="2020-10" db="EMBL/GenBank/DDBJ databases">
        <title>Sequencing the genomes of 1000 actinobacteria strains.</title>
        <authorList>
            <person name="Klenk H.-P."/>
        </authorList>
    </citation>
    <scope>NUCLEOTIDE SEQUENCE [LARGE SCALE GENOMIC DNA]</scope>
    <source>
        <strain evidence="2 3">DSM 43173</strain>
    </source>
</reference>
<feature type="domain" description="NIPSNAP" evidence="1">
    <location>
        <begin position="3"/>
        <end position="90"/>
    </location>
</feature>
<keyword evidence="3" id="KW-1185">Reference proteome</keyword>
<dbReference type="RefSeq" id="WP_192790943.1">
    <property type="nucleotide sequence ID" value="NZ_JADBEK010000001.1"/>
</dbReference>